<organism evidence="2 3">
    <name type="scientific">Nitzschia inconspicua</name>
    <dbReference type="NCBI Taxonomy" id="303405"/>
    <lineage>
        <taxon>Eukaryota</taxon>
        <taxon>Sar</taxon>
        <taxon>Stramenopiles</taxon>
        <taxon>Ochrophyta</taxon>
        <taxon>Bacillariophyta</taxon>
        <taxon>Bacillariophyceae</taxon>
        <taxon>Bacillariophycidae</taxon>
        <taxon>Bacillariales</taxon>
        <taxon>Bacillariaceae</taxon>
        <taxon>Nitzschia</taxon>
    </lineage>
</organism>
<evidence type="ECO:0000313" key="3">
    <source>
        <dbReference type="Proteomes" id="UP000693970"/>
    </source>
</evidence>
<feature type="domain" description="Erythromycin biosynthesis protein CIII-like C-terminal" evidence="1">
    <location>
        <begin position="422"/>
        <end position="493"/>
    </location>
</feature>
<keyword evidence="3" id="KW-1185">Reference proteome</keyword>
<dbReference type="OrthoDB" id="5835829at2759"/>
<dbReference type="PANTHER" id="PTHR48050:SF13">
    <property type="entry name" value="STEROL 3-BETA-GLUCOSYLTRANSFERASE UGT80A2"/>
    <property type="match status" value="1"/>
</dbReference>
<proteinExistence type="predicted"/>
<dbReference type="AlphaFoldDB" id="A0A9K3PRB2"/>
<evidence type="ECO:0000259" key="1">
    <source>
        <dbReference type="Pfam" id="PF06722"/>
    </source>
</evidence>
<dbReference type="Pfam" id="PF06722">
    <property type="entry name" value="EryCIII-like_C"/>
    <property type="match status" value="1"/>
</dbReference>
<name>A0A9K3PRB2_9STRA</name>
<dbReference type="InterPro" id="IPR050426">
    <property type="entry name" value="Glycosyltransferase_28"/>
</dbReference>
<comment type="caution">
    <text evidence="2">The sequence shown here is derived from an EMBL/GenBank/DDBJ whole genome shotgun (WGS) entry which is preliminary data.</text>
</comment>
<dbReference type="Proteomes" id="UP000693970">
    <property type="component" value="Unassembled WGS sequence"/>
</dbReference>
<dbReference type="PANTHER" id="PTHR48050">
    <property type="entry name" value="STEROL 3-BETA-GLUCOSYLTRANSFERASE"/>
    <property type="match status" value="1"/>
</dbReference>
<reference evidence="2" key="2">
    <citation type="submission" date="2021-04" db="EMBL/GenBank/DDBJ databases">
        <authorList>
            <person name="Podell S."/>
        </authorList>
    </citation>
    <scope>NUCLEOTIDE SEQUENCE</scope>
    <source>
        <strain evidence="2">Hildebrandi</strain>
    </source>
</reference>
<accession>A0A9K3PRB2</accession>
<dbReference type="InterPro" id="IPR010610">
    <property type="entry name" value="EryCIII-like_C"/>
</dbReference>
<reference evidence="2" key="1">
    <citation type="journal article" date="2021" name="Sci. Rep.">
        <title>Diploid genomic architecture of Nitzschia inconspicua, an elite biomass production diatom.</title>
        <authorList>
            <person name="Oliver A."/>
            <person name="Podell S."/>
            <person name="Pinowska A."/>
            <person name="Traller J.C."/>
            <person name="Smith S.R."/>
            <person name="McClure R."/>
            <person name="Beliaev A."/>
            <person name="Bohutskyi P."/>
            <person name="Hill E.A."/>
            <person name="Rabines A."/>
            <person name="Zheng H."/>
            <person name="Allen L.Z."/>
            <person name="Kuo A."/>
            <person name="Grigoriev I.V."/>
            <person name="Allen A.E."/>
            <person name="Hazlebeck D."/>
            <person name="Allen E.E."/>
        </authorList>
    </citation>
    <scope>NUCLEOTIDE SEQUENCE</scope>
    <source>
        <strain evidence="2">Hildebrandi</strain>
    </source>
</reference>
<dbReference type="EMBL" id="JAGRRH010000015">
    <property type="protein sequence ID" value="KAG7356817.1"/>
    <property type="molecule type" value="Genomic_DNA"/>
</dbReference>
<protein>
    <recommendedName>
        <fullName evidence="1">Erythromycin biosynthesis protein CIII-like C-terminal domain-containing protein</fullName>
    </recommendedName>
</protein>
<gene>
    <name evidence="2" type="ORF">IV203_001503</name>
</gene>
<sequence>MRVLLLAGGTRGDIEPLCALAHELSHHEKRSFQVDFFVQRNLIPVANHLARRPSCDEKAAASSTFQNDNSSSGSKIRLHVLPFSNQDFYSAVVSRDSTRLDEKDPRMKSVAQVSAIISSLILPCYDQVEEVLLTPFIHHKTHVDHCTTTETEARRTARTCGVAEEAVIVTTFFTRPLAFLLAKIHSLPVVIINLQPTVPNPLFPSYRVSVQNFVQAIMSYNDTTNNGESSNIPSHSACSNSTKTDDPNYAETYWRIEKALECTFLADQMQSIYHEKASRRRSSGGDCSRYYNWEDLKRILSGQDERFLLVNAYSNHLVPTLAKEVSVKVREVGPLADAYLPPGGPTHSLVNFLAENTTTSSRTPICVGFGSMKFAQIRTLLEALQSIQQPAVLVGSHLRVSDVQGDESETGLRLQEFVQSHIYCASNIPYAWLLPHCSMMICHGGAGVVHACLRAGIPCVVLPVMGDQFAWGALLAAKGLGLVIQRRLDNSQSKDLTIKDFVYPIQSILHEGSTSNEGESVTKRCRSLGELIRKQPRSGAAAVADLIGSL</sequence>
<dbReference type="GO" id="GO:0016757">
    <property type="term" value="F:glycosyltransferase activity"/>
    <property type="evidence" value="ECO:0007669"/>
    <property type="project" value="UniProtKB-ARBA"/>
</dbReference>
<evidence type="ECO:0000313" key="2">
    <source>
        <dbReference type="EMBL" id="KAG7356817.1"/>
    </source>
</evidence>